<evidence type="ECO:0000256" key="11">
    <source>
        <dbReference type="RuleBase" id="RU362085"/>
    </source>
</evidence>
<dbReference type="InterPro" id="IPR036185">
    <property type="entry name" value="DNA_heli_DnaB-like_N_sf"/>
</dbReference>
<dbReference type="GO" id="GO:0005524">
    <property type="term" value="F:ATP binding"/>
    <property type="evidence" value="ECO:0007669"/>
    <property type="project" value="UniProtKB-UniRule"/>
</dbReference>
<dbReference type="InterPro" id="IPR003593">
    <property type="entry name" value="AAA+_ATPase"/>
</dbReference>
<dbReference type="CDD" id="cd00984">
    <property type="entry name" value="DnaB_C"/>
    <property type="match status" value="1"/>
</dbReference>
<dbReference type="GO" id="GO:0016787">
    <property type="term" value="F:hydrolase activity"/>
    <property type="evidence" value="ECO:0007669"/>
    <property type="project" value="UniProtKB-KW"/>
</dbReference>
<keyword evidence="6 11" id="KW-0347">Helicase</keyword>
<comment type="function">
    <text evidence="11">The main replicative DNA helicase, it participates in initiation and elongation during chromosome replication. Travels ahead of the DNA replisome, separating dsDNA into templates for DNA synthesis. A processive ATP-dependent 5'-3' DNA helicase it has DNA-dependent ATPase activity.</text>
</comment>
<dbReference type="NCBIfam" id="TIGR00665">
    <property type="entry name" value="DnaB"/>
    <property type="match status" value="1"/>
</dbReference>
<dbReference type="PROSITE" id="PS51199">
    <property type="entry name" value="SF4_HELICASE"/>
    <property type="match status" value="1"/>
</dbReference>
<dbReference type="FunFam" id="3.40.50.300:FF:000076">
    <property type="entry name" value="Replicative DNA helicase"/>
    <property type="match status" value="1"/>
</dbReference>
<keyword evidence="8 11" id="KW-0238">DNA-binding</keyword>
<dbReference type="EMBL" id="CASHTH010001108">
    <property type="protein sequence ID" value="CAI8011546.1"/>
    <property type="molecule type" value="Genomic_DNA"/>
</dbReference>
<feature type="domain" description="SF4 helicase" evidence="12">
    <location>
        <begin position="179"/>
        <end position="443"/>
    </location>
</feature>
<dbReference type="InterPro" id="IPR016136">
    <property type="entry name" value="DNA_helicase_N/primase_C"/>
</dbReference>
<evidence type="ECO:0000256" key="6">
    <source>
        <dbReference type="ARBA" id="ARBA00022806"/>
    </source>
</evidence>
<evidence type="ECO:0000256" key="3">
    <source>
        <dbReference type="ARBA" id="ARBA00022705"/>
    </source>
</evidence>
<protein>
    <recommendedName>
        <fullName evidence="11">Replicative DNA helicase</fullName>
        <ecNumber evidence="11">5.6.2.3</ecNumber>
    </recommendedName>
</protein>
<dbReference type="InterPro" id="IPR007693">
    <property type="entry name" value="DNA_helicase_DnaB-like_N"/>
</dbReference>
<dbReference type="AlphaFoldDB" id="A0AA35WBW1"/>
<dbReference type="SMART" id="SM00382">
    <property type="entry name" value="AAA"/>
    <property type="match status" value="1"/>
</dbReference>
<accession>A0AA35WBW1</accession>
<evidence type="ECO:0000313" key="14">
    <source>
        <dbReference type="Proteomes" id="UP001174909"/>
    </source>
</evidence>
<keyword evidence="3 11" id="KW-0235">DNA replication</keyword>
<keyword evidence="9" id="KW-0413">Isomerase</keyword>
<dbReference type="Gene3D" id="1.10.860.10">
    <property type="entry name" value="DNAb Helicase, Chain A"/>
    <property type="match status" value="1"/>
</dbReference>
<evidence type="ECO:0000313" key="13">
    <source>
        <dbReference type="EMBL" id="CAI8011546.1"/>
    </source>
</evidence>
<evidence type="ECO:0000256" key="9">
    <source>
        <dbReference type="ARBA" id="ARBA00023235"/>
    </source>
</evidence>
<dbReference type="GO" id="GO:0006269">
    <property type="term" value="P:DNA replication, synthesis of primer"/>
    <property type="evidence" value="ECO:0007669"/>
    <property type="project" value="UniProtKB-UniRule"/>
</dbReference>
<evidence type="ECO:0000259" key="12">
    <source>
        <dbReference type="PROSITE" id="PS51199"/>
    </source>
</evidence>
<dbReference type="SUPFAM" id="SSF48024">
    <property type="entry name" value="N-terminal domain of DnaB helicase"/>
    <property type="match status" value="1"/>
</dbReference>
<dbReference type="GO" id="GO:0003677">
    <property type="term" value="F:DNA binding"/>
    <property type="evidence" value="ECO:0007669"/>
    <property type="project" value="UniProtKB-UniRule"/>
</dbReference>
<keyword evidence="14" id="KW-1185">Reference proteome</keyword>
<keyword evidence="2 11" id="KW-0639">Primosome</keyword>
<dbReference type="PANTHER" id="PTHR30153">
    <property type="entry name" value="REPLICATIVE DNA HELICASE DNAB"/>
    <property type="match status" value="1"/>
</dbReference>
<dbReference type="Proteomes" id="UP001174909">
    <property type="component" value="Unassembled WGS sequence"/>
</dbReference>
<comment type="caution">
    <text evidence="13">The sequence shown here is derived from an EMBL/GenBank/DDBJ whole genome shotgun (WGS) entry which is preliminary data.</text>
</comment>
<keyword evidence="7 11" id="KW-0067">ATP-binding</keyword>
<keyword evidence="4 11" id="KW-0547">Nucleotide-binding</keyword>
<dbReference type="Pfam" id="PF03796">
    <property type="entry name" value="DnaB_C"/>
    <property type="match status" value="1"/>
</dbReference>
<gene>
    <name evidence="13" type="ORF">GBAR_LOCUS7436</name>
</gene>
<dbReference type="InterPro" id="IPR027417">
    <property type="entry name" value="P-loop_NTPase"/>
</dbReference>
<dbReference type="PANTHER" id="PTHR30153:SF2">
    <property type="entry name" value="REPLICATIVE DNA HELICASE"/>
    <property type="match status" value="1"/>
</dbReference>
<dbReference type="SUPFAM" id="SSF52540">
    <property type="entry name" value="P-loop containing nucleoside triphosphate hydrolases"/>
    <property type="match status" value="1"/>
</dbReference>
<evidence type="ECO:0000256" key="4">
    <source>
        <dbReference type="ARBA" id="ARBA00022741"/>
    </source>
</evidence>
<reference evidence="13" key="1">
    <citation type="submission" date="2023-03" db="EMBL/GenBank/DDBJ databases">
        <authorList>
            <person name="Steffen K."/>
            <person name="Cardenas P."/>
        </authorList>
    </citation>
    <scope>NUCLEOTIDE SEQUENCE</scope>
</reference>
<dbReference type="GO" id="GO:0043139">
    <property type="term" value="F:5'-3' DNA helicase activity"/>
    <property type="evidence" value="ECO:0007669"/>
    <property type="project" value="UniProtKB-EC"/>
</dbReference>
<dbReference type="Gene3D" id="3.40.50.300">
    <property type="entry name" value="P-loop containing nucleotide triphosphate hydrolases"/>
    <property type="match status" value="1"/>
</dbReference>
<name>A0AA35WBW1_GEOBA</name>
<dbReference type="Pfam" id="PF00772">
    <property type="entry name" value="DnaB"/>
    <property type="match status" value="1"/>
</dbReference>
<proteinExistence type="inferred from homology"/>
<evidence type="ECO:0000256" key="10">
    <source>
        <dbReference type="ARBA" id="ARBA00048954"/>
    </source>
</evidence>
<evidence type="ECO:0000256" key="1">
    <source>
        <dbReference type="ARBA" id="ARBA00008428"/>
    </source>
</evidence>
<dbReference type="InterPro" id="IPR007692">
    <property type="entry name" value="DNA_helicase_DnaB"/>
</dbReference>
<dbReference type="GO" id="GO:0005829">
    <property type="term" value="C:cytosol"/>
    <property type="evidence" value="ECO:0007669"/>
    <property type="project" value="TreeGrafter"/>
</dbReference>
<sequence>MQAQLVDSLSDKEAEQAVLGAMMTDKSVIPQVITKLGQTSDVFFTVDHQLTYSAILAVYDRVSNADPLLVADELKRVNQLNRAGGTEYLYELQAPIAETESTEFYADILYEKATRRRLIRATAQIREMAYDEGVGIADVLNQSQEAVFDLGQTDTQRGFVAIHTLLTESLSAVESLYQKKSRFLGIPTGFMDFDHMTSGLQPGNLVIIAARPSMGKTTLVLNIAQNIALEEKRPVAIFSLEMPAQDIVMRMLAAESQIDFGRLRTGNFSEDNWKPLTEGASRLAEAPILINDNRGLTVQSLRAEGRRLKGEHGNLALIIVDYLQLLRGTGRYNVREQEISEISRALKILAWELNVPIIACSQLSREIERRPDKRPQLSDLRESGAIEQDADLVAFLHRDDYYEDEDVGDRVEANIMIKKQRNGPTGTVILYFTKKQMRFENPS</sequence>
<comment type="catalytic activity">
    <reaction evidence="10 11">
        <text>ATP + H2O = ADP + phosphate + H(+)</text>
        <dbReference type="Rhea" id="RHEA:13065"/>
        <dbReference type="ChEBI" id="CHEBI:15377"/>
        <dbReference type="ChEBI" id="CHEBI:15378"/>
        <dbReference type="ChEBI" id="CHEBI:30616"/>
        <dbReference type="ChEBI" id="CHEBI:43474"/>
        <dbReference type="ChEBI" id="CHEBI:456216"/>
        <dbReference type="EC" id="5.6.2.3"/>
    </reaction>
</comment>
<keyword evidence="5 11" id="KW-0378">Hydrolase</keyword>
<comment type="similarity">
    <text evidence="1 11">Belongs to the helicase family. DnaB subfamily.</text>
</comment>
<dbReference type="EC" id="5.6.2.3" evidence="11"/>
<organism evidence="13 14">
    <name type="scientific">Geodia barretti</name>
    <name type="common">Barrett's horny sponge</name>
    <dbReference type="NCBI Taxonomy" id="519541"/>
    <lineage>
        <taxon>Eukaryota</taxon>
        <taxon>Metazoa</taxon>
        <taxon>Porifera</taxon>
        <taxon>Demospongiae</taxon>
        <taxon>Heteroscleromorpha</taxon>
        <taxon>Tetractinellida</taxon>
        <taxon>Astrophorina</taxon>
        <taxon>Geodiidae</taxon>
        <taxon>Geodia</taxon>
    </lineage>
</organism>
<dbReference type="InterPro" id="IPR007694">
    <property type="entry name" value="DNA_helicase_DnaB-like_C"/>
</dbReference>
<evidence type="ECO:0000256" key="2">
    <source>
        <dbReference type="ARBA" id="ARBA00022515"/>
    </source>
</evidence>
<evidence type="ECO:0000256" key="8">
    <source>
        <dbReference type="ARBA" id="ARBA00023125"/>
    </source>
</evidence>
<evidence type="ECO:0000256" key="7">
    <source>
        <dbReference type="ARBA" id="ARBA00022840"/>
    </source>
</evidence>
<evidence type="ECO:0000256" key="5">
    <source>
        <dbReference type="ARBA" id="ARBA00022801"/>
    </source>
</evidence>
<dbReference type="GO" id="GO:0042802">
    <property type="term" value="F:identical protein binding"/>
    <property type="evidence" value="ECO:0007669"/>
    <property type="project" value="UniProtKB-ARBA"/>
</dbReference>